<evidence type="ECO:0000256" key="5">
    <source>
        <dbReference type="ARBA" id="ARBA00022553"/>
    </source>
</evidence>
<dbReference type="AlphaFoldDB" id="A0A8D0KN91"/>
<evidence type="ECO:0000256" key="11">
    <source>
        <dbReference type="SAM" id="MobiDB-lite"/>
    </source>
</evidence>
<dbReference type="GO" id="GO:0010593">
    <property type="term" value="P:negative regulation of lamellipodium assembly"/>
    <property type="evidence" value="ECO:0007669"/>
    <property type="project" value="Ensembl"/>
</dbReference>
<dbReference type="GO" id="GO:0031209">
    <property type="term" value="C:SCAR complex"/>
    <property type="evidence" value="ECO:0007669"/>
    <property type="project" value="Ensembl"/>
</dbReference>
<comment type="subcellular location">
    <subcellularLocation>
        <location evidence="1">Cytoplasm</location>
    </subcellularLocation>
</comment>
<evidence type="ECO:0000256" key="1">
    <source>
        <dbReference type="ARBA" id="ARBA00004496"/>
    </source>
</evidence>
<comment type="subunit">
    <text evidence="7">May interact with PAK1 and PAK2. Probably interacts with TARSH.</text>
</comment>
<dbReference type="GO" id="GO:0042802">
    <property type="term" value="F:identical protein binding"/>
    <property type="evidence" value="ECO:0007669"/>
    <property type="project" value="Ensembl"/>
</dbReference>
<dbReference type="PANTHER" id="PTHR10460:SF7">
    <property type="entry name" value="ABI GENE FAMILY MEMBER 3"/>
    <property type="match status" value="1"/>
</dbReference>
<sequence>MSELQQLMQNSIPCARGVLKENFSNLPKVADYCESNYLEAQDKRKALEETMAFATQSLASVAYQISNLANDIMKMLDLQAAEVRQVEANVCSITQIVDMHKEKVARREIGTLAVCKRFPHYQKIIYPNHLEPLEPYYRKPLNFSCLDEVGHGMKDQSSQLSKTGTLSRRGTTTSAGQSSGSLRRSHRVTDPVQPPVVPEGKLSSSSPCSSLSNLTGSTGSSSLCPPTEPLPPDLLSPLPPSSEAEGLPPPPPPSPPPPPADLLLPPFPVMMEDTASSHGLEQDFDFPPIPPSSVNTNLELLGPPLLPPPPPPEKSSWAPDTYLEKVVTIYPYTQQMENELSFAEGTVIYVTRRYSDGWCQGVMKDAEGLFPGNYVEPLD</sequence>
<dbReference type="PRINTS" id="PR00499">
    <property type="entry name" value="P67PHOX"/>
</dbReference>
<dbReference type="GO" id="GO:0035591">
    <property type="term" value="F:signaling adaptor activity"/>
    <property type="evidence" value="ECO:0007669"/>
    <property type="project" value="TreeGrafter"/>
</dbReference>
<dbReference type="SMART" id="SM00326">
    <property type="entry name" value="SH3"/>
    <property type="match status" value="1"/>
</dbReference>
<dbReference type="InterPro" id="IPR012849">
    <property type="entry name" value="Abl-interactor_HHR_dom"/>
</dbReference>
<dbReference type="PROSITE" id="PS50002">
    <property type="entry name" value="SH3"/>
    <property type="match status" value="1"/>
</dbReference>
<dbReference type="InterPro" id="IPR036028">
    <property type="entry name" value="SH3-like_dom_sf"/>
</dbReference>
<dbReference type="SUPFAM" id="SSF50044">
    <property type="entry name" value="SH3-domain"/>
    <property type="match status" value="1"/>
</dbReference>
<organism evidence="13 14">
    <name type="scientific">Salvator merianae</name>
    <name type="common">Argentine black and white tegu</name>
    <name type="synonym">Tupinambis merianae</name>
    <dbReference type="NCBI Taxonomy" id="96440"/>
    <lineage>
        <taxon>Eukaryota</taxon>
        <taxon>Metazoa</taxon>
        <taxon>Chordata</taxon>
        <taxon>Craniata</taxon>
        <taxon>Vertebrata</taxon>
        <taxon>Euteleostomi</taxon>
        <taxon>Lepidosauria</taxon>
        <taxon>Squamata</taxon>
        <taxon>Bifurcata</taxon>
        <taxon>Unidentata</taxon>
        <taxon>Episquamata</taxon>
        <taxon>Laterata</taxon>
        <taxon>Teiioidea</taxon>
        <taxon>Teiidae</taxon>
        <taxon>Salvator</taxon>
    </lineage>
</organism>
<accession>A0A8D0KN91</accession>
<evidence type="ECO:0000256" key="2">
    <source>
        <dbReference type="ARBA" id="ARBA00010020"/>
    </source>
</evidence>
<reference evidence="13" key="1">
    <citation type="submission" date="2025-08" db="UniProtKB">
        <authorList>
            <consortium name="Ensembl"/>
        </authorList>
    </citation>
    <scope>IDENTIFICATION</scope>
</reference>
<feature type="domain" description="SH3" evidence="12">
    <location>
        <begin position="321"/>
        <end position="379"/>
    </location>
</feature>
<evidence type="ECO:0000256" key="10">
    <source>
        <dbReference type="PROSITE-ProRule" id="PRU00192"/>
    </source>
</evidence>
<dbReference type="CDD" id="cd11826">
    <property type="entry name" value="SH3_Abi"/>
    <property type="match status" value="1"/>
</dbReference>
<dbReference type="Pfam" id="PF07815">
    <property type="entry name" value="Abi_HHR"/>
    <property type="match status" value="1"/>
</dbReference>
<keyword evidence="14" id="KW-1185">Reference proteome</keyword>
<dbReference type="Pfam" id="PF00018">
    <property type="entry name" value="SH3_1"/>
    <property type="match status" value="1"/>
</dbReference>
<dbReference type="Ensembl" id="ENSSMRT00000033069.1">
    <property type="protein sequence ID" value="ENSSMRP00000028362.1"/>
    <property type="gene ID" value="ENSSMRG00000021810.1"/>
</dbReference>
<dbReference type="GO" id="GO:0030334">
    <property type="term" value="P:regulation of cell migration"/>
    <property type="evidence" value="ECO:0007669"/>
    <property type="project" value="Ensembl"/>
</dbReference>
<dbReference type="GO" id="GO:0001764">
    <property type="term" value="P:neuron migration"/>
    <property type="evidence" value="ECO:0007669"/>
    <property type="project" value="TreeGrafter"/>
</dbReference>
<dbReference type="Proteomes" id="UP000694421">
    <property type="component" value="Unplaced"/>
</dbReference>
<dbReference type="GO" id="GO:0017124">
    <property type="term" value="F:SH3 domain binding"/>
    <property type="evidence" value="ECO:0007669"/>
    <property type="project" value="TreeGrafter"/>
</dbReference>
<dbReference type="GO" id="GO:1903077">
    <property type="term" value="P:negative regulation of protein localization to plasma membrane"/>
    <property type="evidence" value="ECO:0007669"/>
    <property type="project" value="Ensembl"/>
</dbReference>
<dbReference type="GO" id="GO:0002357">
    <property type="term" value="P:defense response to tumor cell"/>
    <property type="evidence" value="ECO:0007669"/>
    <property type="project" value="Ensembl"/>
</dbReference>
<evidence type="ECO:0000256" key="9">
    <source>
        <dbReference type="ARBA" id="ARBA00080253"/>
    </source>
</evidence>
<dbReference type="GO" id="GO:0030027">
    <property type="term" value="C:lamellipodium"/>
    <property type="evidence" value="ECO:0007669"/>
    <property type="project" value="Ensembl"/>
</dbReference>
<evidence type="ECO:0000256" key="7">
    <source>
        <dbReference type="ARBA" id="ARBA00063868"/>
    </source>
</evidence>
<dbReference type="PANTHER" id="PTHR10460">
    <property type="entry name" value="ABL INTERACTOR FAMILY MEMBER"/>
    <property type="match status" value="1"/>
</dbReference>
<proteinExistence type="inferred from homology"/>
<dbReference type="Gene3D" id="2.30.30.40">
    <property type="entry name" value="SH3 Domains"/>
    <property type="match status" value="1"/>
</dbReference>
<dbReference type="FunFam" id="2.30.30.40:FF:000170">
    <property type="entry name" value="ABI gene family member 3"/>
    <property type="match status" value="1"/>
</dbReference>
<dbReference type="InterPro" id="IPR028455">
    <property type="entry name" value="ABI3_SH3"/>
</dbReference>
<dbReference type="GeneTree" id="ENSGT00940000161380"/>
<reference evidence="13" key="2">
    <citation type="submission" date="2025-09" db="UniProtKB">
        <authorList>
            <consortium name="Ensembl"/>
        </authorList>
    </citation>
    <scope>IDENTIFICATION</scope>
</reference>
<keyword evidence="5" id="KW-0597">Phosphoprotein</keyword>
<keyword evidence="3 10" id="KW-0728">SH3 domain</keyword>
<evidence type="ECO:0000256" key="4">
    <source>
        <dbReference type="ARBA" id="ARBA00022490"/>
    </source>
</evidence>
<name>A0A8D0KN91_SALMN</name>
<evidence type="ECO:0000313" key="13">
    <source>
        <dbReference type="Ensembl" id="ENSSMRP00000028362.1"/>
    </source>
</evidence>
<feature type="compositionally biased region" description="Low complexity" evidence="11">
    <location>
        <begin position="202"/>
        <end position="225"/>
    </location>
</feature>
<evidence type="ECO:0000313" key="14">
    <source>
        <dbReference type="Proteomes" id="UP000694421"/>
    </source>
</evidence>
<dbReference type="OMA" id="NVAYHIQ"/>
<dbReference type="InterPro" id="IPR001452">
    <property type="entry name" value="SH3_domain"/>
</dbReference>
<feature type="compositionally biased region" description="Pro residues" evidence="11">
    <location>
        <begin position="226"/>
        <end position="240"/>
    </location>
</feature>
<keyword evidence="4" id="KW-0963">Cytoplasm</keyword>
<feature type="region of interest" description="Disordered" evidence="11">
    <location>
        <begin position="153"/>
        <end position="267"/>
    </location>
</feature>
<dbReference type="InterPro" id="IPR028457">
    <property type="entry name" value="ABI"/>
</dbReference>
<evidence type="ECO:0000256" key="8">
    <source>
        <dbReference type="ARBA" id="ARBA00074771"/>
    </source>
</evidence>
<evidence type="ECO:0000256" key="3">
    <source>
        <dbReference type="ARBA" id="ARBA00022443"/>
    </source>
</evidence>
<dbReference type="Gene3D" id="6.10.140.1620">
    <property type="match status" value="1"/>
</dbReference>
<dbReference type="GO" id="GO:2000774">
    <property type="term" value="P:positive regulation of cellular senescence"/>
    <property type="evidence" value="ECO:0007669"/>
    <property type="project" value="Ensembl"/>
</dbReference>
<evidence type="ECO:0000259" key="12">
    <source>
        <dbReference type="PROSITE" id="PS50002"/>
    </source>
</evidence>
<feature type="compositionally biased region" description="Pro residues" evidence="11">
    <location>
        <begin position="247"/>
        <end position="267"/>
    </location>
</feature>
<protein>
    <recommendedName>
        <fullName evidence="8">ABI gene family member 3</fullName>
    </recommendedName>
    <alternativeName>
        <fullName evidence="9">New molecule including SH3</fullName>
    </alternativeName>
</protein>
<comment type="similarity">
    <text evidence="2">Belongs to the ABI family.</text>
</comment>
<dbReference type="GO" id="GO:0098858">
    <property type="term" value="C:actin-based cell projection"/>
    <property type="evidence" value="ECO:0007669"/>
    <property type="project" value="TreeGrafter"/>
</dbReference>
<dbReference type="PRINTS" id="PR00452">
    <property type="entry name" value="SH3DOMAIN"/>
</dbReference>
<evidence type="ECO:0000256" key="6">
    <source>
        <dbReference type="ARBA" id="ARBA00023054"/>
    </source>
</evidence>
<keyword evidence="6" id="KW-0175">Coiled coil</keyword>
<feature type="compositionally biased region" description="Low complexity" evidence="11">
    <location>
        <begin position="163"/>
        <end position="181"/>
    </location>
</feature>